<feature type="compositionally biased region" description="Low complexity" evidence="11">
    <location>
        <begin position="212"/>
        <end position="226"/>
    </location>
</feature>
<feature type="region of interest" description="Disordered" evidence="11">
    <location>
        <begin position="206"/>
        <end position="253"/>
    </location>
</feature>
<dbReference type="Pfam" id="PF08209">
    <property type="entry name" value="Sgf11"/>
    <property type="match status" value="1"/>
</dbReference>
<evidence type="ECO:0000256" key="3">
    <source>
        <dbReference type="ARBA" id="ARBA00022771"/>
    </source>
</evidence>
<keyword evidence="2" id="KW-0479">Metal-binding</keyword>
<keyword evidence="8" id="KW-0804">Transcription</keyword>
<gene>
    <name evidence="12" type="ORF">NQ315_009615</name>
</gene>
<evidence type="ECO:0000256" key="5">
    <source>
        <dbReference type="ARBA" id="ARBA00022853"/>
    </source>
</evidence>
<dbReference type="PANTHER" id="PTHR46367:SF1">
    <property type="entry name" value="ATAXIN-7-LIKE PROTEIN 3"/>
    <property type="match status" value="1"/>
</dbReference>
<dbReference type="InterPro" id="IPR013246">
    <property type="entry name" value="SAGA_su_Sgf11"/>
</dbReference>
<reference evidence="12 13" key="1">
    <citation type="journal article" date="2023" name="Insect Mol. Biol.">
        <title>Genome sequencing provides insights into the evolution of gene families encoding plant cell wall-degrading enzymes in longhorned beetles.</title>
        <authorList>
            <person name="Shin N.R."/>
            <person name="Okamura Y."/>
            <person name="Kirsch R."/>
            <person name="Pauchet Y."/>
        </authorList>
    </citation>
    <scope>NUCLEOTIDE SEQUENCE [LARGE SCALE GENOMIC DNA]</scope>
    <source>
        <strain evidence="12">EAD_L_NR</strain>
    </source>
</reference>
<keyword evidence="7 10" id="KW-0010">Activator</keyword>
<comment type="caution">
    <text evidence="12">The sequence shown here is derived from an EMBL/GenBank/DDBJ whole genome shotgun (WGS) entry which is preliminary data.</text>
</comment>
<dbReference type="PANTHER" id="PTHR46367">
    <property type="entry name" value="ATAXIN-7-LIKE PROTEIN 3"/>
    <property type="match status" value="1"/>
</dbReference>
<protein>
    <recommendedName>
        <fullName evidence="10">SAGA-associated factor 11</fullName>
    </recommendedName>
</protein>
<keyword evidence="5" id="KW-0156">Chromatin regulator</keyword>
<dbReference type="GO" id="GO:0071819">
    <property type="term" value="C:DUBm complex"/>
    <property type="evidence" value="ECO:0007669"/>
    <property type="project" value="TreeGrafter"/>
</dbReference>
<dbReference type="Gene3D" id="3.30.160.60">
    <property type="entry name" value="Classic Zinc Finger"/>
    <property type="match status" value="1"/>
</dbReference>
<comment type="subunit">
    <text evidence="10">Component of some SAGA transcription coactivator-HAT complexes.</text>
</comment>
<dbReference type="Proteomes" id="UP001159042">
    <property type="component" value="Unassembled WGS sequence"/>
</dbReference>
<keyword evidence="3" id="KW-0863">Zinc-finger</keyword>
<feature type="compositionally biased region" description="Basic residues" evidence="11">
    <location>
        <begin position="227"/>
        <end position="240"/>
    </location>
</feature>
<comment type="similarity">
    <text evidence="10">Belongs to the SGF11 family.</text>
</comment>
<evidence type="ECO:0000256" key="11">
    <source>
        <dbReference type="SAM" id="MobiDB-lite"/>
    </source>
</evidence>
<keyword evidence="13" id="KW-1185">Reference proteome</keyword>
<comment type="subcellular location">
    <subcellularLocation>
        <location evidence="1 10">Nucleus</location>
    </subcellularLocation>
</comment>
<evidence type="ECO:0000256" key="7">
    <source>
        <dbReference type="ARBA" id="ARBA00023159"/>
    </source>
</evidence>
<evidence type="ECO:0000256" key="6">
    <source>
        <dbReference type="ARBA" id="ARBA00023015"/>
    </source>
</evidence>
<dbReference type="GO" id="GO:0006357">
    <property type="term" value="P:regulation of transcription by RNA polymerase II"/>
    <property type="evidence" value="ECO:0007669"/>
    <property type="project" value="TreeGrafter"/>
</dbReference>
<feature type="compositionally biased region" description="Basic residues" evidence="11">
    <location>
        <begin position="159"/>
        <end position="176"/>
    </location>
</feature>
<sequence>MSKRQKPEHKQLFGSLAKDLHELVSNKQALRMSVENFLNSLIDEMTLGIIFDLHRKYKTNAYDLEVDDSCDDDDSGDMDAFSQPNLKKIQDCNCPNCGRAMATIRFSSHLETCMGMGGRNSRSRNASRRAASNSNDRDSSYSGIPSDDDDDADWNSGDRRKKKKEKNGGKKNRGTPKKIFEPDLVEPVNIDVEGDDDELTNLRDILHLQDHSNSTSPTDSASSSGSIKKKDKSKSKKSGKRDRTSPSLNISLE</sequence>
<evidence type="ECO:0000256" key="2">
    <source>
        <dbReference type="ARBA" id="ARBA00022723"/>
    </source>
</evidence>
<name>A0AAV8WHH5_9CUCU</name>
<feature type="region of interest" description="Disordered" evidence="11">
    <location>
        <begin position="117"/>
        <end position="191"/>
    </location>
</feature>
<dbReference type="GO" id="GO:0000124">
    <property type="term" value="C:SAGA complex"/>
    <property type="evidence" value="ECO:0007669"/>
    <property type="project" value="TreeGrafter"/>
</dbReference>
<keyword evidence="6" id="KW-0805">Transcription regulation</keyword>
<proteinExistence type="inferred from homology"/>
<dbReference type="AlphaFoldDB" id="A0AAV8WHH5"/>
<evidence type="ECO:0000256" key="1">
    <source>
        <dbReference type="ARBA" id="ARBA00004123"/>
    </source>
</evidence>
<keyword evidence="4" id="KW-0862">Zinc</keyword>
<evidence type="ECO:0000256" key="4">
    <source>
        <dbReference type="ARBA" id="ARBA00022833"/>
    </source>
</evidence>
<evidence type="ECO:0000256" key="9">
    <source>
        <dbReference type="ARBA" id="ARBA00023242"/>
    </source>
</evidence>
<comment type="function">
    <text evidence="10">Component of the transcription regulatory histone acetylation (HAT) complex SAGA, a multiprotein complex that activates transcription by remodeling chromatin and mediating histone acetylation and deubiquitination. Within the SAGA complex, participates in a subcomplex that specifically deubiquitinates histone H2B. The SAGA complex is recruited to specific gene promoters by activators, where it is required for transcription.</text>
</comment>
<accession>A0AAV8WHH5</accession>
<organism evidence="12 13">
    <name type="scientific">Exocentrus adspersus</name>
    <dbReference type="NCBI Taxonomy" id="1586481"/>
    <lineage>
        <taxon>Eukaryota</taxon>
        <taxon>Metazoa</taxon>
        <taxon>Ecdysozoa</taxon>
        <taxon>Arthropoda</taxon>
        <taxon>Hexapoda</taxon>
        <taxon>Insecta</taxon>
        <taxon>Pterygota</taxon>
        <taxon>Neoptera</taxon>
        <taxon>Endopterygota</taxon>
        <taxon>Coleoptera</taxon>
        <taxon>Polyphaga</taxon>
        <taxon>Cucujiformia</taxon>
        <taxon>Chrysomeloidea</taxon>
        <taxon>Cerambycidae</taxon>
        <taxon>Lamiinae</taxon>
        <taxon>Acanthocinini</taxon>
        <taxon>Exocentrus</taxon>
    </lineage>
</organism>
<evidence type="ECO:0000256" key="10">
    <source>
        <dbReference type="RuleBase" id="RU261113"/>
    </source>
</evidence>
<evidence type="ECO:0000313" key="12">
    <source>
        <dbReference type="EMBL" id="KAJ8925767.1"/>
    </source>
</evidence>
<dbReference type="GO" id="GO:0008270">
    <property type="term" value="F:zinc ion binding"/>
    <property type="evidence" value="ECO:0007669"/>
    <property type="project" value="UniProtKB-KW"/>
</dbReference>
<dbReference type="GO" id="GO:0006325">
    <property type="term" value="P:chromatin organization"/>
    <property type="evidence" value="ECO:0007669"/>
    <property type="project" value="UniProtKB-KW"/>
</dbReference>
<dbReference type="EMBL" id="JANEYG010000001">
    <property type="protein sequence ID" value="KAJ8925767.1"/>
    <property type="molecule type" value="Genomic_DNA"/>
</dbReference>
<feature type="compositionally biased region" description="Low complexity" evidence="11">
    <location>
        <begin position="128"/>
        <end position="145"/>
    </location>
</feature>
<dbReference type="InterPro" id="IPR051078">
    <property type="entry name" value="SGF11"/>
</dbReference>
<evidence type="ECO:0000256" key="8">
    <source>
        <dbReference type="ARBA" id="ARBA00023163"/>
    </source>
</evidence>
<keyword evidence="9" id="KW-0539">Nucleus</keyword>
<dbReference type="GO" id="GO:0003713">
    <property type="term" value="F:transcription coactivator activity"/>
    <property type="evidence" value="ECO:0007669"/>
    <property type="project" value="TreeGrafter"/>
</dbReference>
<evidence type="ECO:0000313" key="13">
    <source>
        <dbReference type="Proteomes" id="UP001159042"/>
    </source>
</evidence>